<dbReference type="GO" id="GO:0003723">
    <property type="term" value="F:RNA binding"/>
    <property type="evidence" value="ECO:0007669"/>
    <property type="project" value="InterPro"/>
</dbReference>
<sequence>MDKYIIKKILSNNVILVEKNQKNYVFVGKGIGFGKKKGDLLEELKEIEQKFISLEGLNHHEYESFFETVDPKIIELCKKINEMVTRELDEDMSSKMNIGLIDHVNFAIKRLKEGIEIVNPFLYETKLLYPVEFKLAEKAVAILMENLKMEIPDTEIGFLALHFYGGRGNNDKIKALKHSMTISKVHSYIEKKLAVNFDRDSFDYKRLIMHLRGVISRVEKNQYIKSTFVSKLKNELAVEFKVAYDISKIMERTLELSIPENEVSYIALHVHKLINKKNRTDCLEN</sequence>
<dbReference type="InterPro" id="IPR004341">
    <property type="entry name" value="CAT_RNA-bd_dom"/>
</dbReference>
<dbReference type="Pfam" id="PF03123">
    <property type="entry name" value="CAT_RBD"/>
    <property type="match status" value="1"/>
</dbReference>
<accession>A0A239G7L6</accession>
<reference evidence="3 4" key="1">
    <citation type="submission" date="2017-06" db="EMBL/GenBank/DDBJ databases">
        <authorList>
            <person name="Kim H.J."/>
            <person name="Triplett B.A."/>
        </authorList>
    </citation>
    <scope>NUCLEOTIDE SEQUENCE [LARGE SCALE GENOMIC DNA]</scope>
    <source>
        <strain evidence="3 4">SCA</strain>
    </source>
</reference>
<dbReference type="InterPro" id="IPR050661">
    <property type="entry name" value="BglG_antiterminators"/>
</dbReference>
<evidence type="ECO:0000256" key="1">
    <source>
        <dbReference type="ARBA" id="ARBA00022737"/>
    </source>
</evidence>
<protein>
    <submittedName>
        <fullName evidence="3">Transcriptional antiterminator, BglG family</fullName>
    </submittedName>
</protein>
<dbReference type="Gene3D" id="1.20.58.1950">
    <property type="match status" value="1"/>
</dbReference>
<dbReference type="PANTHER" id="PTHR30185:SF16">
    <property type="entry name" value="PROTEIN GLCT"/>
    <property type="match status" value="1"/>
</dbReference>
<dbReference type="RefSeq" id="WP_242975148.1">
    <property type="nucleotide sequence ID" value="NZ_FZOJ01000015.1"/>
</dbReference>
<dbReference type="SUPFAM" id="SSF50151">
    <property type="entry name" value="SacY-like RNA-binding domain"/>
    <property type="match status" value="1"/>
</dbReference>
<dbReference type="InterPro" id="IPR011608">
    <property type="entry name" value="PRD"/>
</dbReference>
<evidence type="ECO:0000259" key="2">
    <source>
        <dbReference type="PROSITE" id="PS51372"/>
    </source>
</evidence>
<feature type="domain" description="PRD" evidence="2">
    <location>
        <begin position="68"/>
        <end position="173"/>
    </location>
</feature>
<dbReference type="InterPro" id="IPR036634">
    <property type="entry name" value="PRD_sf"/>
</dbReference>
<feature type="domain" description="PRD" evidence="2">
    <location>
        <begin position="174"/>
        <end position="280"/>
    </location>
</feature>
<name>A0A239G7L6_9FIRM</name>
<dbReference type="SUPFAM" id="SSF63520">
    <property type="entry name" value="PTS-regulatory domain, PRD"/>
    <property type="match status" value="2"/>
</dbReference>
<dbReference type="GO" id="GO:0006355">
    <property type="term" value="P:regulation of DNA-templated transcription"/>
    <property type="evidence" value="ECO:0007669"/>
    <property type="project" value="InterPro"/>
</dbReference>
<evidence type="ECO:0000313" key="3">
    <source>
        <dbReference type="EMBL" id="SNS64778.1"/>
    </source>
</evidence>
<dbReference type="PROSITE" id="PS51372">
    <property type="entry name" value="PRD_2"/>
    <property type="match status" value="2"/>
</dbReference>
<evidence type="ECO:0000313" key="4">
    <source>
        <dbReference type="Proteomes" id="UP000198304"/>
    </source>
</evidence>
<dbReference type="Gene3D" id="1.10.1790.10">
    <property type="entry name" value="PRD domain"/>
    <property type="match status" value="1"/>
</dbReference>
<keyword evidence="4" id="KW-1185">Reference proteome</keyword>
<dbReference type="Proteomes" id="UP000198304">
    <property type="component" value="Unassembled WGS sequence"/>
</dbReference>
<keyword evidence="1" id="KW-0677">Repeat</keyword>
<dbReference type="Gene3D" id="1.20.890.100">
    <property type="match status" value="1"/>
</dbReference>
<dbReference type="AlphaFoldDB" id="A0A239G7L6"/>
<dbReference type="Gene3D" id="2.30.24.10">
    <property type="entry name" value="CAT RNA-binding domain"/>
    <property type="match status" value="1"/>
</dbReference>
<dbReference type="PANTHER" id="PTHR30185">
    <property type="entry name" value="CRYPTIC BETA-GLUCOSIDE BGL OPERON ANTITERMINATOR"/>
    <property type="match status" value="1"/>
</dbReference>
<dbReference type="Pfam" id="PF00874">
    <property type="entry name" value="PRD"/>
    <property type="match status" value="2"/>
</dbReference>
<dbReference type="EMBL" id="FZOJ01000015">
    <property type="protein sequence ID" value="SNS64778.1"/>
    <property type="molecule type" value="Genomic_DNA"/>
</dbReference>
<dbReference type="SMART" id="SM01061">
    <property type="entry name" value="CAT_RBD"/>
    <property type="match status" value="1"/>
</dbReference>
<dbReference type="InterPro" id="IPR036650">
    <property type="entry name" value="CAT_RNA-bd_dom_sf"/>
</dbReference>
<organism evidence="3 4">
    <name type="scientific">Anaerovirgula multivorans</name>
    <dbReference type="NCBI Taxonomy" id="312168"/>
    <lineage>
        <taxon>Bacteria</taxon>
        <taxon>Bacillati</taxon>
        <taxon>Bacillota</taxon>
        <taxon>Clostridia</taxon>
        <taxon>Peptostreptococcales</taxon>
        <taxon>Natronincolaceae</taxon>
        <taxon>Anaerovirgula</taxon>
    </lineage>
</organism>
<gene>
    <name evidence="3" type="ORF">SAMN05446037_101587</name>
</gene>
<proteinExistence type="predicted"/>